<dbReference type="Proteomes" id="UP000287687">
    <property type="component" value="Unassembled WGS sequence"/>
</dbReference>
<protein>
    <submittedName>
        <fullName evidence="1">Uncharacterized protein</fullName>
    </submittedName>
</protein>
<organism evidence="1 2">
    <name type="scientific">Neorhizobium lilium</name>
    <dbReference type="NCBI Taxonomy" id="2503024"/>
    <lineage>
        <taxon>Bacteria</taxon>
        <taxon>Pseudomonadati</taxon>
        <taxon>Pseudomonadota</taxon>
        <taxon>Alphaproteobacteria</taxon>
        <taxon>Hyphomicrobiales</taxon>
        <taxon>Rhizobiaceae</taxon>
        <taxon>Rhizobium/Agrobacterium group</taxon>
        <taxon>Neorhizobium</taxon>
    </lineage>
</organism>
<dbReference type="EMBL" id="SBIP01000006">
    <property type="protein sequence ID" value="RWX74892.1"/>
    <property type="molecule type" value="Genomic_DNA"/>
</dbReference>
<keyword evidence="2" id="KW-1185">Reference proteome</keyword>
<dbReference type="InterPro" id="IPR016181">
    <property type="entry name" value="Acyl_CoA_acyltransferase"/>
</dbReference>
<dbReference type="Gene3D" id="3.40.630.30">
    <property type="match status" value="1"/>
</dbReference>
<sequence>MILRSICFVHEHGISPSFIFDGNDHQATHFVFYDGDEPVGSLRIRWFAKFAKYERTCFREKYRHPFVVKRCVQMTFDHVARKGYTQVLTQAEERLALLWTRLFDLQITDSPAVKIEGHPHPYLTVVGLIPASSDPITIETSSAVLLRVEGQWDAPGSFETV</sequence>
<gene>
    <name evidence="1" type="ORF">EPK99_23695</name>
</gene>
<dbReference type="OrthoDB" id="9796171at2"/>
<name>A0A444LB76_9HYPH</name>
<dbReference type="AlphaFoldDB" id="A0A444LB76"/>
<comment type="caution">
    <text evidence="1">The sequence shown here is derived from an EMBL/GenBank/DDBJ whole genome shotgun (WGS) entry which is preliminary data.</text>
</comment>
<proteinExistence type="predicted"/>
<accession>A0A444LB76</accession>
<reference evidence="1 2" key="1">
    <citation type="submission" date="2019-01" db="EMBL/GenBank/DDBJ databases">
        <title>The draft genome of Rhizobium sp. 24NR.</title>
        <authorList>
            <person name="Liu L."/>
            <person name="Liang L."/>
            <person name="Shi S."/>
            <person name="Xu L."/>
            <person name="Wang X."/>
            <person name="Li L."/>
            <person name="Zhang X."/>
        </authorList>
    </citation>
    <scope>NUCLEOTIDE SEQUENCE [LARGE SCALE GENOMIC DNA]</scope>
    <source>
        <strain evidence="1 2">24NR</strain>
    </source>
</reference>
<dbReference type="SUPFAM" id="SSF55729">
    <property type="entry name" value="Acyl-CoA N-acyltransferases (Nat)"/>
    <property type="match status" value="1"/>
</dbReference>
<evidence type="ECO:0000313" key="2">
    <source>
        <dbReference type="Proteomes" id="UP000287687"/>
    </source>
</evidence>
<evidence type="ECO:0000313" key="1">
    <source>
        <dbReference type="EMBL" id="RWX74892.1"/>
    </source>
</evidence>